<dbReference type="EMBL" id="MU276206">
    <property type="protein sequence ID" value="KAI0040324.1"/>
    <property type="molecule type" value="Genomic_DNA"/>
</dbReference>
<accession>A0ACB8R889</accession>
<keyword evidence="2" id="KW-1185">Reference proteome</keyword>
<proteinExistence type="predicted"/>
<evidence type="ECO:0000313" key="2">
    <source>
        <dbReference type="Proteomes" id="UP000814033"/>
    </source>
</evidence>
<comment type="caution">
    <text evidence="1">The sequence shown here is derived from an EMBL/GenBank/DDBJ whole genome shotgun (WGS) entry which is preliminary data.</text>
</comment>
<reference evidence="1" key="1">
    <citation type="submission" date="2021-02" db="EMBL/GenBank/DDBJ databases">
        <authorList>
            <consortium name="DOE Joint Genome Institute"/>
            <person name="Ahrendt S."/>
            <person name="Looney B.P."/>
            <person name="Miyauchi S."/>
            <person name="Morin E."/>
            <person name="Drula E."/>
            <person name="Courty P.E."/>
            <person name="Chicoki N."/>
            <person name="Fauchery L."/>
            <person name="Kohler A."/>
            <person name="Kuo A."/>
            <person name="Labutti K."/>
            <person name="Pangilinan J."/>
            <person name="Lipzen A."/>
            <person name="Riley R."/>
            <person name="Andreopoulos W."/>
            <person name="He G."/>
            <person name="Johnson J."/>
            <person name="Barry K.W."/>
            <person name="Grigoriev I.V."/>
            <person name="Nagy L."/>
            <person name="Hibbett D."/>
            <person name="Henrissat B."/>
            <person name="Matheny P.B."/>
            <person name="Labbe J."/>
            <person name="Martin F."/>
        </authorList>
    </citation>
    <scope>NUCLEOTIDE SEQUENCE</scope>
    <source>
        <strain evidence="1">FP105234-sp</strain>
    </source>
</reference>
<dbReference type="Proteomes" id="UP000814033">
    <property type="component" value="Unassembled WGS sequence"/>
</dbReference>
<protein>
    <submittedName>
        <fullName evidence="1">Uncharacterized protein</fullName>
    </submittedName>
</protein>
<evidence type="ECO:0000313" key="1">
    <source>
        <dbReference type="EMBL" id="KAI0040324.1"/>
    </source>
</evidence>
<name>A0ACB8R889_9AGAM</name>
<gene>
    <name evidence="1" type="ORF">FA95DRAFT_1503014</name>
</gene>
<organism evidence="1 2">
    <name type="scientific">Auriscalpium vulgare</name>
    <dbReference type="NCBI Taxonomy" id="40419"/>
    <lineage>
        <taxon>Eukaryota</taxon>
        <taxon>Fungi</taxon>
        <taxon>Dikarya</taxon>
        <taxon>Basidiomycota</taxon>
        <taxon>Agaricomycotina</taxon>
        <taxon>Agaricomycetes</taxon>
        <taxon>Russulales</taxon>
        <taxon>Auriscalpiaceae</taxon>
        <taxon>Auriscalpium</taxon>
    </lineage>
</organism>
<reference evidence="1" key="2">
    <citation type="journal article" date="2022" name="New Phytol.">
        <title>Evolutionary transition to the ectomycorrhizal habit in the genomes of a hyperdiverse lineage of mushroom-forming fungi.</title>
        <authorList>
            <person name="Looney B."/>
            <person name="Miyauchi S."/>
            <person name="Morin E."/>
            <person name="Drula E."/>
            <person name="Courty P.E."/>
            <person name="Kohler A."/>
            <person name="Kuo A."/>
            <person name="LaButti K."/>
            <person name="Pangilinan J."/>
            <person name="Lipzen A."/>
            <person name="Riley R."/>
            <person name="Andreopoulos W."/>
            <person name="He G."/>
            <person name="Johnson J."/>
            <person name="Nolan M."/>
            <person name="Tritt A."/>
            <person name="Barry K.W."/>
            <person name="Grigoriev I.V."/>
            <person name="Nagy L.G."/>
            <person name="Hibbett D."/>
            <person name="Henrissat B."/>
            <person name="Matheny P.B."/>
            <person name="Labbe J."/>
            <person name="Martin F.M."/>
        </authorList>
    </citation>
    <scope>NUCLEOTIDE SEQUENCE</scope>
    <source>
        <strain evidence="1">FP105234-sp</strain>
    </source>
</reference>
<sequence length="477" mass="52532">MTSSSSFSSPPSSADVQLSFTANTSTIRTIGGLPLLDYALAEPPLPGASTQPTDVQCAACLANPPPNDVKSSPRVSRLARTIHGWSWQAFPIGMGTGAVYVCLSGIKTSQHSSLFHLETAFYFLNLTLFALNSITLFLQAVLYPHQSLRLINDSSKNIFVPVMVLNLATIIIGTVNYAVIPGHIGANVVYILYWVYVGLALGVSFPMLMIWYNKPHDIITFSPAWAFLFFPMMLVGTVAYNVLKVMEPSDTRVLGVLFTGYFFQGIGFCATMIYICIYFIRLITTGFMEGGQASGAFVAVGPPGFTAFALIGLGGQAQEILPQFDLVSPSAGEIWYASSVLTALLLFGFAVFLFFFAVLPYFFKLHWKHLNDVLGCWALTFPNVGWISALHSIGVILHIPAFRILHIIMASIIGVVWLVLFSLTCLAIYQKKLFFDNPEDVIRDEAHVTMHMHIHHHHHEHHHVDDGKGDRDAAKNV</sequence>